<evidence type="ECO:0000313" key="2">
    <source>
        <dbReference type="EMBL" id="MCB8882031.1"/>
    </source>
</evidence>
<dbReference type="CDD" id="cd06849">
    <property type="entry name" value="lipoyl_domain"/>
    <property type="match status" value="1"/>
</dbReference>
<dbReference type="Gene3D" id="3.40.50.1820">
    <property type="entry name" value="alpha/beta hydrolase"/>
    <property type="match status" value="1"/>
</dbReference>
<dbReference type="GO" id="GO:0046464">
    <property type="term" value="P:acylglycerol catabolic process"/>
    <property type="evidence" value="ECO:0007669"/>
    <property type="project" value="TreeGrafter"/>
</dbReference>
<dbReference type="InterPro" id="IPR000089">
    <property type="entry name" value="Biotin_lipoyl"/>
</dbReference>
<dbReference type="AlphaFoldDB" id="A0A964E506"/>
<dbReference type="EMBL" id="JAESVA010000005">
    <property type="protein sequence ID" value="MCB8882031.1"/>
    <property type="molecule type" value="Genomic_DNA"/>
</dbReference>
<dbReference type="GO" id="GO:0047372">
    <property type="term" value="F:monoacylglycerol lipase activity"/>
    <property type="evidence" value="ECO:0007669"/>
    <property type="project" value="TreeGrafter"/>
</dbReference>
<dbReference type="Proteomes" id="UP000721844">
    <property type="component" value="Unassembled WGS sequence"/>
</dbReference>
<organism evidence="2 3">
    <name type="scientific">Acidisoma cellulosilyticum</name>
    <dbReference type="NCBI Taxonomy" id="2802395"/>
    <lineage>
        <taxon>Bacteria</taxon>
        <taxon>Pseudomonadati</taxon>
        <taxon>Pseudomonadota</taxon>
        <taxon>Alphaproteobacteria</taxon>
        <taxon>Acetobacterales</taxon>
        <taxon>Acidocellaceae</taxon>
        <taxon>Acidisoma</taxon>
    </lineage>
</organism>
<dbReference type="InterPro" id="IPR000073">
    <property type="entry name" value="AB_hydrolase_1"/>
</dbReference>
<dbReference type="NCBIfam" id="NF011457">
    <property type="entry name" value="PRK14875.1"/>
    <property type="match status" value="1"/>
</dbReference>
<dbReference type="PANTHER" id="PTHR43798">
    <property type="entry name" value="MONOACYLGLYCEROL LIPASE"/>
    <property type="match status" value="1"/>
</dbReference>
<keyword evidence="3" id="KW-1185">Reference proteome</keyword>
<dbReference type="PANTHER" id="PTHR43798:SF5">
    <property type="entry name" value="MONOACYLGLYCEROL LIPASE ABHD6"/>
    <property type="match status" value="1"/>
</dbReference>
<sequence length="373" mass="39529">MMSQITPITMPKFGLAMTEGKVALWSKPEGAEIKVGDELADIETTKITNAYESPVRGNLRRHVAPEGEDLPVGALIAVVADAGVPDAEIDAFIAQFQASFAIKGGDVAAAPPEPKTMQAGAWTIRYLETGEGQDGTPILLIHGFGGDLNNWLFTQPALSERHRVIAIDLPGHGGSTKQMDSGDLSTLAGAVVSLMKALDLPACHLVGHSLGGAVALQVALDEPGRVAAVTLLAPAGMGGPINHAFIQGFITSGRHKQLQPVLELLFADPTLVSRDMAEEVLRFKRLDGAEQALQRIADASFDGDRQRISLREQAAALGAVPVQVIWGEKDQILPPGADLPGGWTLHTLPDTGHMPHMERSAEVNRLILDFTAG</sequence>
<dbReference type="Pfam" id="PF00561">
    <property type="entry name" value="Abhydrolase_1"/>
    <property type="match status" value="1"/>
</dbReference>
<dbReference type="PRINTS" id="PR00111">
    <property type="entry name" value="ABHYDROLASE"/>
</dbReference>
<dbReference type="Pfam" id="PF00364">
    <property type="entry name" value="Biotin_lipoyl"/>
    <property type="match status" value="1"/>
</dbReference>
<protein>
    <submittedName>
        <fullName evidence="2">Acetoin dehydrogenase dihydrolipoyllysine-residue acetyltransferase subunit</fullName>
    </submittedName>
</protein>
<reference evidence="2 3" key="1">
    <citation type="journal article" date="2021" name="Microorganisms">
        <title>Acidisoma silvae sp. nov. and Acidisomacellulosilytica sp. nov., Two Acidophilic Bacteria Isolated from Decaying Wood, Hydrolyzing Cellulose and Producing Poly-3-hydroxybutyrate.</title>
        <authorList>
            <person name="Mieszkin S."/>
            <person name="Pouder E."/>
            <person name="Uroz S."/>
            <person name="Simon-Colin C."/>
            <person name="Alain K."/>
        </authorList>
    </citation>
    <scope>NUCLEOTIDE SEQUENCE [LARGE SCALE GENOMIC DNA]</scope>
    <source>
        <strain evidence="2 3">HW T5.17</strain>
    </source>
</reference>
<dbReference type="SUPFAM" id="SSF53474">
    <property type="entry name" value="alpha/beta-Hydrolases"/>
    <property type="match status" value="1"/>
</dbReference>
<accession>A0A964E506</accession>
<dbReference type="GO" id="GO:0016020">
    <property type="term" value="C:membrane"/>
    <property type="evidence" value="ECO:0007669"/>
    <property type="project" value="TreeGrafter"/>
</dbReference>
<proteinExistence type="predicted"/>
<comment type="caution">
    <text evidence="2">The sequence shown here is derived from an EMBL/GenBank/DDBJ whole genome shotgun (WGS) entry which is preliminary data.</text>
</comment>
<feature type="domain" description="Lipoyl-binding" evidence="1">
    <location>
        <begin position="5"/>
        <end position="80"/>
    </location>
</feature>
<dbReference type="InterPro" id="IPR050266">
    <property type="entry name" value="AB_hydrolase_sf"/>
</dbReference>
<evidence type="ECO:0000259" key="1">
    <source>
        <dbReference type="PROSITE" id="PS50968"/>
    </source>
</evidence>
<name>A0A964E506_9PROT</name>
<dbReference type="PROSITE" id="PS50968">
    <property type="entry name" value="BIOTINYL_LIPOYL"/>
    <property type="match status" value="1"/>
</dbReference>
<dbReference type="InterPro" id="IPR011053">
    <property type="entry name" value="Single_hybrid_motif"/>
</dbReference>
<evidence type="ECO:0000313" key="3">
    <source>
        <dbReference type="Proteomes" id="UP000721844"/>
    </source>
</evidence>
<gene>
    <name evidence="2" type="ORF">ACELLULO517_17435</name>
</gene>
<dbReference type="Gene3D" id="2.40.50.100">
    <property type="match status" value="1"/>
</dbReference>
<dbReference type="InterPro" id="IPR029058">
    <property type="entry name" value="AB_hydrolase_fold"/>
</dbReference>
<dbReference type="SUPFAM" id="SSF51230">
    <property type="entry name" value="Single hybrid motif"/>
    <property type="match status" value="1"/>
</dbReference>